<keyword evidence="3" id="KW-1185">Reference proteome</keyword>
<evidence type="ECO:0000313" key="3">
    <source>
        <dbReference type="Proteomes" id="UP000283509"/>
    </source>
</evidence>
<evidence type="ECO:0000313" key="2">
    <source>
        <dbReference type="EMBL" id="ROT65041.1"/>
    </source>
</evidence>
<feature type="compositionally biased region" description="Basic and acidic residues" evidence="1">
    <location>
        <begin position="64"/>
        <end position="102"/>
    </location>
</feature>
<feature type="compositionally biased region" description="Basic and acidic residues" evidence="1">
    <location>
        <begin position="213"/>
        <end position="232"/>
    </location>
</feature>
<reference evidence="2 3" key="1">
    <citation type="submission" date="2018-04" db="EMBL/GenBank/DDBJ databases">
        <authorList>
            <person name="Zhang X."/>
            <person name="Yuan J."/>
            <person name="Li F."/>
            <person name="Xiang J."/>
        </authorList>
    </citation>
    <scope>NUCLEOTIDE SEQUENCE [LARGE SCALE GENOMIC DNA]</scope>
    <source>
        <tissue evidence="2">Muscle</tissue>
    </source>
</reference>
<protein>
    <submittedName>
        <fullName evidence="2">Uncharacterized protein</fullName>
    </submittedName>
</protein>
<feature type="region of interest" description="Disordered" evidence="1">
    <location>
        <begin position="1"/>
        <end position="23"/>
    </location>
</feature>
<organism evidence="2 3">
    <name type="scientific">Penaeus vannamei</name>
    <name type="common">Whiteleg shrimp</name>
    <name type="synonym">Litopenaeus vannamei</name>
    <dbReference type="NCBI Taxonomy" id="6689"/>
    <lineage>
        <taxon>Eukaryota</taxon>
        <taxon>Metazoa</taxon>
        <taxon>Ecdysozoa</taxon>
        <taxon>Arthropoda</taxon>
        <taxon>Crustacea</taxon>
        <taxon>Multicrustacea</taxon>
        <taxon>Malacostraca</taxon>
        <taxon>Eumalacostraca</taxon>
        <taxon>Eucarida</taxon>
        <taxon>Decapoda</taxon>
        <taxon>Dendrobranchiata</taxon>
        <taxon>Penaeoidea</taxon>
        <taxon>Penaeidae</taxon>
        <taxon>Penaeus</taxon>
    </lineage>
</organism>
<proteinExistence type="predicted"/>
<feature type="region of interest" description="Disordered" evidence="1">
    <location>
        <begin position="60"/>
        <end position="102"/>
    </location>
</feature>
<reference evidence="2 3" key="2">
    <citation type="submission" date="2019-01" db="EMBL/GenBank/DDBJ databases">
        <title>The decoding of complex shrimp genome reveals the adaptation for benthos swimmer, frequently molting mechanism and breeding impact on genome.</title>
        <authorList>
            <person name="Sun Y."/>
            <person name="Gao Y."/>
            <person name="Yu Y."/>
        </authorList>
    </citation>
    <scope>NUCLEOTIDE SEQUENCE [LARGE SCALE GENOMIC DNA]</scope>
    <source>
        <tissue evidence="2">Muscle</tissue>
    </source>
</reference>
<feature type="compositionally biased region" description="Basic and acidic residues" evidence="1">
    <location>
        <begin position="323"/>
        <end position="333"/>
    </location>
</feature>
<name>A0A423SLI3_PENVA</name>
<gene>
    <name evidence="2" type="ORF">C7M84_017009</name>
</gene>
<dbReference type="EMBL" id="QCYY01003151">
    <property type="protein sequence ID" value="ROT65041.1"/>
    <property type="molecule type" value="Genomic_DNA"/>
</dbReference>
<sequence length="393" mass="45086">MASSSRLTSRTKSNLLDDLDLQPVREVRGRVLNDVPHGDDSSPPSPEVKFNFVNVALPKLPKGGAEDYERPNEKTARSKLRKDMEPKKERQRRAEDLQKNMDEGRREFVSQLLRRGVPVWEEVSEEEHNSRFIGGTNPFQYQQRSRSRDATNVTLRSTYQKSSKVPSAVWEDVSKLPVISQNIPSEDGFYSDGSSRNNTERKGNNILDNDVQGSREDVRNDYDEGPEQHKETLQQSPSEMQQASQTNSPGRPSEHSPTQCSNTPDDLLIQDSARGHQSHHMVMDDESSHAEGREEIPERSAIKMKRKFGGKIDESVITTRSWRVGERLARERYGPLPQAPQNEDQKDKGEEEKHERESTRESRYKRDLSASSRDEMQPPRSRQRFTSQKGMMR</sequence>
<feature type="compositionally biased region" description="Polar residues" evidence="1">
    <location>
        <begin position="137"/>
        <end position="165"/>
    </location>
</feature>
<feature type="compositionally biased region" description="Polar residues" evidence="1">
    <location>
        <begin position="1"/>
        <end position="14"/>
    </location>
</feature>
<feature type="region of interest" description="Disordered" evidence="1">
    <location>
        <begin position="123"/>
        <end position="393"/>
    </location>
</feature>
<feature type="region of interest" description="Disordered" evidence="1">
    <location>
        <begin position="30"/>
        <end position="49"/>
    </location>
</feature>
<comment type="caution">
    <text evidence="2">The sequence shown here is derived from an EMBL/GenBank/DDBJ whole genome shotgun (WGS) entry which is preliminary data.</text>
</comment>
<dbReference type="AlphaFoldDB" id="A0A423SLI3"/>
<evidence type="ECO:0000256" key="1">
    <source>
        <dbReference type="SAM" id="MobiDB-lite"/>
    </source>
</evidence>
<dbReference type="OrthoDB" id="306254at2759"/>
<feature type="compositionally biased region" description="Basic and acidic residues" evidence="1">
    <location>
        <begin position="30"/>
        <end position="40"/>
    </location>
</feature>
<dbReference type="Proteomes" id="UP000283509">
    <property type="component" value="Unassembled WGS sequence"/>
</dbReference>
<accession>A0A423SLI3</accession>
<feature type="compositionally biased region" description="Polar residues" evidence="1">
    <location>
        <begin position="233"/>
        <end position="264"/>
    </location>
</feature>
<feature type="compositionally biased region" description="Basic and acidic residues" evidence="1">
    <location>
        <begin position="281"/>
        <end position="301"/>
    </location>
</feature>
<feature type="compositionally biased region" description="Basic and acidic residues" evidence="1">
    <location>
        <begin position="343"/>
        <end position="377"/>
    </location>
</feature>
<feature type="compositionally biased region" description="Polar residues" evidence="1">
    <location>
        <begin position="384"/>
        <end position="393"/>
    </location>
</feature>